<evidence type="ECO:0008006" key="3">
    <source>
        <dbReference type="Google" id="ProtNLM"/>
    </source>
</evidence>
<dbReference type="Pfam" id="PF13279">
    <property type="entry name" value="4HBT_2"/>
    <property type="match status" value="1"/>
</dbReference>
<organism evidence="1 2">
    <name type="scientific">Algimonas porphyrae</name>
    <dbReference type="NCBI Taxonomy" id="1128113"/>
    <lineage>
        <taxon>Bacteria</taxon>
        <taxon>Pseudomonadati</taxon>
        <taxon>Pseudomonadota</taxon>
        <taxon>Alphaproteobacteria</taxon>
        <taxon>Maricaulales</taxon>
        <taxon>Robiginitomaculaceae</taxon>
        <taxon>Algimonas</taxon>
    </lineage>
</organism>
<comment type="caution">
    <text evidence="1">The sequence shown here is derived from an EMBL/GenBank/DDBJ whole genome shotgun (WGS) entry which is preliminary data.</text>
</comment>
<dbReference type="CDD" id="cd00586">
    <property type="entry name" value="4HBT"/>
    <property type="match status" value="1"/>
</dbReference>
<sequence length="285" mass="31393">MSIYLEKFEQARMILFVRLGLETAFQPKAVSTIRSRDVHIKYLAEARPGQPLRIESALIDLEASTARVGHVMYHLDGRIAATLSEHIEHVYLPENRTFRWPSRLRESADKMRDQLPAPARARSIAIDTPVPAFDAATLDQAGVGTLGGGIFRPHETLAAGHIPFSQIFRRVTTTLGWFREGWGEFADPDFIAAGFSAVALEMRLVMHRIITPGTAYELRSGVAQSDGMVRTIMHNFVDQTDGAALAGGYAAGALFDLNTRRLVMPTRTQRDALDAVTIADLAPPA</sequence>
<dbReference type="SUPFAM" id="SSF54637">
    <property type="entry name" value="Thioesterase/thiol ester dehydrase-isomerase"/>
    <property type="match status" value="2"/>
</dbReference>
<evidence type="ECO:0000313" key="2">
    <source>
        <dbReference type="Proteomes" id="UP001161390"/>
    </source>
</evidence>
<proteinExistence type="predicted"/>
<dbReference type="EMBL" id="BSNJ01000003">
    <property type="protein sequence ID" value="GLQ20681.1"/>
    <property type="molecule type" value="Genomic_DNA"/>
</dbReference>
<reference evidence="1" key="2">
    <citation type="submission" date="2023-01" db="EMBL/GenBank/DDBJ databases">
        <title>Draft genome sequence of Algimonas porphyrae strain NBRC 108216.</title>
        <authorList>
            <person name="Sun Q."/>
            <person name="Mori K."/>
        </authorList>
    </citation>
    <scope>NUCLEOTIDE SEQUENCE</scope>
    <source>
        <strain evidence="1">NBRC 108216</strain>
    </source>
</reference>
<gene>
    <name evidence="1" type="ORF">GCM10007854_16360</name>
</gene>
<protein>
    <recommendedName>
        <fullName evidence="3">Thioesterase family protein</fullName>
    </recommendedName>
</protein>
<accession>A0ABQ5UZK8</accession>
<dbReference type="InterPro" id="IPR029069">
    <property type="entry name" value="HotDog_dom_sf"/>
</dbReference>
<evidence type="ECO:0000313" key="1">
    <source>
        <dbReference type="EMBL" id="GLQ20681.1"/>
    </source>
</evidence>
<keyword evidence="2" id="KW-1185">Reference proteome</keyword>
<dbReference type="Proteomes" id="UP001161390">
    <property type="component" value="Unassembled WGS sequence"/>
</dbReference>
<reference evidence="1" key="1">
    <citation type="journal article" date="2014" name="Int. J. Syst. Evol. Microbiol.">
        <title>Complete genome of a new Firmicutes species belonging to the dominant human colonic microbiota ('Ruminococcus bicirculans') reveals two chromosomes and a selective capacity to utilize plant glucans.</title>
        <authorList>
            <consortium name="NISC Comparative Sequencing Program"/>
            <person name="Wegmann U."/>
            <person name="Louis P."/>
            <person name="Goesmann A."/>
            <person name="Henrissat B."/>
            <person name="Duncan S.H."/>
            <person name="Flint H.J."/>
        </authorList>
    </citation>
    <scope>NUCLEOTIDE SEQUENCE</scope>
    <source>
        <strain evidence="1">NBRC 108216</strain>
    </source>
</reference>
<name>A0ABQ5UZK8_9PROT</name>
<dbReference type="Gene3D" id="3.10.129.10">
    <property type="entry name" value="Hotdog Thioesterase"/>
    <property type="match status" value="2"/>
</dbReference>